<accession>A0A212J8V6</accession>
<dbReference type="EMBL" id="FLUP01000001">
    <property type="protein sequence ID" value="SBV95894.1"/>
    <property type="molecule type" value="Genomic_DNA"/>
</dbReference>
<name>A0A212J8V6_9BACT</name>
<protein>
    <recommendedName>
        <fullName evidence="2">Ferrous iron transporter FeoA-like domain-containing protein</fullName>
    </recommendedName>
</protein>
<organism evidence="3">
    <name type="scientific">uncultured Desulfovibrio sp</name>
    <dbReference type="NCBI Taxonomy" id="167968"/>
    <lineage>
        <taxon>Bacteria</taxon>
        <taxon>Pseudomonadati</taxon>
        <taxon>Thermodesulfobacteriota</taxon>
        <taxon>Desulfovibrionia</taxon>
        <taxon>Desulfovibrionales</taxon>
        <taxon>Desulfovibrionaceae</taxon>
        <taxon>Desulfovibrio</taxon>
        <taxon>environmental samples</taxon>
    </lineage>
</organism>
<evidence type="ECO:0000313" key="3">
    <source>
        <dbReference type="EMBL" id="SBV95894.1"/>
    </source>
</evidence>
<sequence length="82" mass="8734">MSQIVNLRQMQVGQQGKIAAVEALGEMNRRIRDMGLIPGTTVSIVGRAPLKDPVALRLSGVTISLRNSEADFIKVDLSGASS</sequence>
<dbReference type="AlphaFoldDB" id="A0A212J8V6"/>
<dbReference type="PANTHER" id="PTHR42954">
    <property type="entry name" value="FE(2+) TRANSPORT PROTEIN A"/>
    <property type="match status" value="1"/>
</dbReference>
<dbReference type="GeneID" id="72381887"/>
<evidence type="ECO:0000256" key="1">
    <source>
        <dbReference type="ARBA" id="ARBA00023004"/>
    </source>
</evidence>
<feature type="domain" description="Ferrous iron transporter FeoA-like" evidence="2">
    <location>
        <begin position="5"/>
        <end position="77"/>
    </location>
</feature>
<gene>
    <name evidence="3" type="ORF">KM92DES2_10720</name>
</gene>
<dbReference type="GO" id="GO:0046914">
    <property type="term" value="F:transition metal ion binding"/>
    <property type="evidence" value="ECO:0007669"/>
    <property type="project" value="InterPro"/>
</dbReference>
<dbReference type="InterPro" id="IPR007167">
    <property type="entry name" value="Fe-transptr_FeoA-like"/>
</dbReference>
<dbReference type="RefSeq" id="WP_022658134.1">
    <property type="nucleotide sequence ID" value="NZ_CABUEN010000005.1"/>
</dbReference>
<dbReference type="Gene3D" id="2.30.30.90">
    <property type="match status" value="1"/>
</dbReference>
<dbReference type="InterPro" id="IPR052713">
    <property type="entry name" value="FeoA"/>
</dbReference>
<proteinExistence type="predicted"/>
<dbReference type="Pfam" id="PF04023">
    <property type="entry name" value="FeoA"/>
    <property type="match status" value="1"/>
</dbReference>
<keyword evidence="1" id="KW-0408">Iron</keyword>
<dbReference type="InterPro" id="IPR008988">
    <property type="entry name" value="Transcriptional_repressor_C"/>
</dbReference>
<dbReference type="SUPFAM" id="SSF50037">
    <property type="entry name" value="C-terminal domain of transcriptional repressors"/>
    <property type="match status" value="1"/>
</dbReference>
<reference evidence="3" key="1">
    <citation type="submission" date="2016-04" db="EMBL/GenBank/DDBJ databases">
        <authorList>
            <person name="Evans L.H."/>
            <person name="Alamgir A."/>
            <person name="Owens N."/>
            <person name="Weber N.D."/>
            <person name="Virtaneva K."/>
            <person name="Barbian K."/>
            <person name="Babar A."/>
            <person name="Rosenke K."/>
        </authorList>
    </citation>
    <scope>NUCLEOTIDE SEQUENCE</scope>
    <source>
        <strain evidence="3">92-2</strain>
    </source>
</reference>
<dbReference type="SMART" id="SM00899">
    <property type="entry name" value="FeoA"/>
    <property type="match status" value="1"/>
</dbReference>
<dbReference type="PANTHER" id="PTHR42954:SF2">
    <property type="entry name" value="FE(2+) TRANSPORT PROTEIN A"/>
    <property type="match status" value="1"/>
</dbReference>
<dbReference type="InterPro" id="IPR038157">
    <property type="entry name" value="FeoA_core_dom"/>
</dbReference>
<evidence type="ECO:0000259" key="2">
    <source>
        <dbReference type="SMART" id="SM00899"/>
    </source>
</evidence>